<protein>
    <recommendedName>
        <fullName evidence="2">DUF6533 domain-containing protein</fullName>
    </recommendedName>
</protein>
<keyword evidence="1" id="KW-1133">Transmembrane helix</keyword>
<evidence type="ECO:0000313" key="3">
    <source>
        <dbReference type="EMBL" id="TBU21678.1"/>
    </source>
</evidence>
<dbReference type="OrthoDB" id="3261349at2759"/>
<dbReference type="AlphaFoldDB" id="A0A4Q9M6H4"/>
<organism evidence="3">
    <name type="scientific">Dichomitus squalens</name>
    <dbReference type="NCBI Taxonomy" id="114155"/>
    <lineage>
        <taxon>Eukaryota</taxon>
        <taxon>Fungi</taxon>
        <taxon>Dikarya</taxon>
        <taxon>Basidiomycota</taxon>
        <taxon>Agaricomycotina</taxon>
        <taxon>Agaricomycetes</taxon>
        <taxon>Polyporales</taxon>
        <taxon>Polyporaceae</taxon>
        <taxon>Dichomitus</taxon>
    </lineage>
</organism>
<dbReference type="EMBL" id="ML143586">
    <property type="protein sequence ID" value="TBU21678.1"/>
    <property type="molecule type" value="Genomic_DNA"/>
</dbReference>
<sequence>MSAASLAADINLVADGANVNRVAQAISFTILYYDFLLTFPEEVERYWMGVRSWASFFFFLSRYMSVVCYVPFAYEFYADMPEPRCRVLQLYHRLLLASTQCVAAVLLMLRTYALYNRNRKVMVLLSSMAAIGGAVIVWSIVSAPWDEHKSPDVSPLVGCDLRISIRQGYYLAAAWSCILIFGATVFGLTLWQALRAGRMWRHSLFHIILRDGTVYFGVLGVCYMSNILTYTLVLPKHKGVLTTITNVISTSLISRMMLNIRNPELVELPHRWPSEHFDI</sequence>
<feature type="domain" description="DUF6533" evidence="2">
    <location>
        <begin position="24"/>
        <end position="66"/>
    </location>
</feature>
<dbReference type="InterPro" id="IPR045340">
    <property type="entry name" value="DUF6533"/>
</dbReference>
<accession>A0A4Q9M6H4</accession>
<feature type="transmembrane region" description="Helical" evidence="1">
    <location>
        <begin position="121"/>
        <end position="141"/>
    </location>
</feature>
<reference evidence="3" key="1">
    <citation type="submission" date="2019-01" db="EMBL/GenBank/DDBJ databases">
        <title>Draft genome sequences of three monokaryotic isolates of the white-rot basidiomycete fungus Dichomitus squalens.</title>
        <authorList>
            <consortium name="DOE Joint Genome Institute"/>
            <person name="Lopez S.C."/>
            <person name="Andreopoulos B."/>
            <person name="Pangilinan J."/>
            <person name="Lipzen A."/>
            <person name="Riley R."/>
            <person name="Ahrendt S."/>
            <person name="Ng V."/>
            <person name="Barry K."/>
            <person name="Daum C."/>
            <person name="Grigoriev I.V."/>
            <person name="Hilden K.S."/>
            <person name="Makela M.R."/>
            <person name="de Vries R.P."/>
        </authorList>
    </citation>
    <scope>NUCLEOTIDE SEQUENCE [LARGE SCALE GENOMIC DNA]</scope>
    <source>
        <strain evidence="3">OM18370.1</strain>
    </source>
</reference>
<name>A0A4Q9M6H4_9APHY</name>
<feature type="transmembrane region" description="Helical" evidence="1">
    <location>
        <begin position="90"/>
        <end position="109"/>
    </location>
</feature>
<evidence type="ECO:0000256" key="1">
    <source>
        <dbReference type="SAM" id="Phobius"/>
    </source>
</evidence>
<feature type="transmembrane region" description="Helical" evidence="1">
    <location>
        <begin position="53"/>
        <end position="74"/>
    </location>
</feature>
<feature type="transmembrane region" description="Helical" evidence="1">
    <location>
        <begin position="212"/>
        <end position="233"/>
    </location>
</feature>
<feature type="transmembrane region" description="Helical" evidence="1">
    <location>
        <begin position="169"/>
        <end position="191"/>
    </location>
</feature>
<keyword evidence="1" id="KW-0472">Membrane</keyword>
<dbReference type="Pfam" id="PF20151">
    <property type="entry name" value="DUF6533"/>
    <property type="match status" value="1"/>
</dbReference>
<evidence type="ECO:0000259" key="2">
    <source>
        <dbReference type="Pfam" id="PF20151"/>
    </source>
</evidence>
<proteinExistence type="predicted"/>
<dbReference type="Proteomes" id="UP000292957">
    <property type="component" value="Unassembled WGS sequence"/>
</dbReference>
<keyword evidence="1" id="KW-0812">Transmembrane</keyword>
<gene>
    <name evidence="3" type="ORF">BD311DRAFT_771788</name>
</gene>